<dbReference type="EMBL" id="AOIB01000017">
    <property type="protein sequence ID" value="ELY58865.1"/>
    <property type="molecule type" value="Genomic_DNA"/>
</dbReference>
<evidence type="ECO:0000313" key="3">
    <source>
        <dbReference type="Proteomes" id="UP000011688"/>
    </source>
</evidence>
<dbReference type="STRING" id="1227497.C491_08008"/>
<reference evidence="2 3" key="1">
    <citation type="journal article" date="2014" name="PLoS Genet.">
        <title>Phylogenetically driven sequencing of extremely halophilic archaea reveals strategies for static and dynamic osmo-response.</title>
        <authorList>
            <person name="Becker E.A."/>
            <person name="Seitzer P.M."/>
            <person name="Tritt A."/>
            <person name="Larsen D."/>
            <person name="Krusor M."/>
            <person name="Yao A.I."/>
            <person name="Wu D."/>
            <person name="Madern D."/>
            <person name="Eisen J.A."/>
            <person name="Darling A.E."/>
            <person name="Facciotti M.T."/>
        </authorList>
    </citation>
    <scope>NUCLEOTIDE SEQUENCE [LARGE SCALE GENOMIC DNA]</scope>
    <source>
        <strain evidence="2 3">DSM 10524</strain>
    </source>
</reference>
<dbReference type="Proteomes" id="UP000011688">
    <property type="component" value="Unassembled WGS sequence"/>
</dbReference>
<keyword evidence="1" id="KW-0472">Membrane</keyword>
<protein>
    <submittedName>
        <fullName evidence="2">Uncharacterized protein</fullName>
    </submittedName>
</protein>
<feature type="transmembrane region" description="Helical" evidence="1">
    <location>
        <begin position="93"/>
        <end position="116"/>
    </location>
</feature>
<proteinExistence type="predicted"/>
<keyword evidence="3" id="KW-1185">Reference proteome</keyword>
<name>L9XAW3_9EURY</name>
<keyword evidence="1" id="KW-1133">Transmembrane helix</keyword>
<evidence type="ECO:0000313" key="2">
    <source>
        <dbReference type="EMBL" id="ELY58865.1"/>
    </source>
</evidence>
<organism evidence="2 3">
    <name type="scientific">Natronococcus amylolyticus DSM 10524</name>
    <dbReference type="NCBI Taxonomy" id="1227497"/>
    <lineage>
        <taxon>Archaea</taxon>
        <taxon>Methanobacteriati</taxon>
        <taxon>Methanobacteriota</taxon>
        <taxon>Stenosarchaea group</taxon>
        <taxon>Halobacteria</taxon>
        <taxon>Halobacteriales</taxon>
        <taxon>Natrialbaceae</taxon>
        <taxon>Natronococcus</taxon>
    </lineage>
</organism>
<sequence length="126" mass="12812">MNAVDWPSVTAGAYAGVLGFLVSTAIGIGGIRSILVFGLAWVTVAVALDSRSDVWVAAGRRRLLAVPVVGPLVPTVATTILEDGGIADVALAIRLSLLGLVALGLVVWILGTRVYAEGAAGDSRTC</sequence>
<accession>L9XAW3</accession>
<dbReference type="eggNOG" id="arCOG09071">
    <property type="taxonomic scope" value="Archaea"/>
</dbReference>
<feature type="transmembrane region" description="Helical" evidence="1">
    <location>
        <begin position="12"/>
        <end position="42"/>
    </location>
</feature>
<keyword evidence="1" id="KW-0812">Transmembrane</keyword>
<dbReference type="AlphaFoldDB" id="L9XAW3"/>
<evidence type="ECO:0000256" key="1">
    <source>
        <dbReference type="SAM" id="Phobius"/>
    </source>
</evidence>
<comment type="caution">
    <text evidence="2">The sequence shown here is derived from an EMBL/GenBank/DDBJ whole genome shotgun (WGS) entry which is preliminary data.</text>
</comment>
<dbReference type="RefSeq" id="WP_005555074.1">
    <property type="nucleotide sequence ID" value="NZ_AOIB01000017.1"/>
</dbReference>
<gene>
    <name evidence="2" type="ORF">C491_08008</name>
</gene>
<feature type="transmembrane region" description="Helical" evidence="1">
    <location>
        <begin position="63"/>
        <end position="81"/>
    </location>
</feature>